<dbReference type="STRING" id="105231.A0A1Y1ILM7"/>
<accession>A0A1Y1ILM7</accession>
<feature type="domain" description="Ribonucleotide reductase large subunit C-terminal" evidence="2">
    <location>
        <begin position="1"/>
        <end position="142"/>
    </location>
</feature>
<evidence type="ECO:0000313" key="3">
    <source>
        <dbReference type="EMBL" id="GAQ91760.1"/>
    </source>
</evidence>
<dbReference type="Gene3D" id="3.20.70.20">
    <property type="match status" value="1"/>
</dbReference>
<evidence type="ECO:0000259" key="2">
    <source>
        <dbReference type="Pfam" id="PF02867"/>
    </source>
</evidence>
<dbReference type="PANTHER" id="PTHR11573:SF6">
    <property type="entry name" value="RIBONUCLEOSIDE-DIPHOSPHATE REDUCTASE LARGE SUBUNIT"/>
    <property type="match status" value="1"/>
</dbReference>
<gene>
    <name evidence="3" type="ORF">KFL_008480010</name>
</gene>
<sequence>MRNSLLTSVIPTASTGQILGNVEAAEPISSNLYVRRTLAGEFVVVNSHLLDDLLERGLWSEALKDKIMANRGSVKDLEEVPDDLKELYKTVWEIEQKVVIDMAADRGLFVDHSQSMNLFMARPTPAGLSSALVHAHKLGLKT</sequence>
<dbReference type="EMBL" id="DF237797">
    <property type="protein sequence ID" value="GAQ91760.1"/>
    <property type="molecule type" value="Genomic_DNA"/>
</dbReference>
<protein>
    <recommendedName>
        <fullName evidence="2">Ribonucleotide reductase large subunit C-terminal domain-containing protein</fullName>
    </recommendedName>
</protein>
<dbReference type="Pfam" id="PF02867">
    <property type="entry name" value="Ribonuc_red_lgC"/>
    <property type="match status" value="1"/>
</dbReference>
<reference evidence="3 4" key="1">
    <citation type="journal article" date="2014" name="Nat. Commun.">
        <title>Klebsormidium flaccidum genome reveals primary factors for plant terrestrial adaptation.</title>
        <authorList>
            <person name="Hori K."/>
            <person name="Maruyama F."/>
            <person name="Fujisawa T."/>
            <person name="Togashi T."/>
            <person name="Yamamoto N."/>
            <person name="Seo M."/>
            <person name="Sato S."/>
            <person name="Yamada T."/>
            <person name="Mori H."/>
            <person name="Tajima N."/>
            <person name="Moriyama T."/>
            <person name="Ikeuchi M."/>
            <person name="Watanabe M."/>
            <person name="Wada H."/>
            <person name="Kobayashi K."/>
            <person name="Saito M."/>
            <person name="Masuda T."/>
            <person name="Sasaki-Sekimoto Y."/>
            <person name="Mashiguchi K."/>
            <person name="Awai K."/>
            <person name="Shimojima M."/>
            <person name="Masuda S."/>
            <person name="Iwai M."/>
            <person name="Nobusawa T."/>
            <person name="Narise T."/>
            <person name="Kondo S."/>
            <person name="Saito H."/>
            <person name="Sato R."/>
            <person name="Murakawa M."/>
            <person name="Ihara Y."/>
            <person name="Oshima-Yamada Y."/>
            <person name="Ohtaka K."/>
            <person name="Satoh M."/>
            <person name="Sonobe K."/>
            <person name="Ishii M."/>
            <person name="Ohtani R."/>
            <person name="Kanamori-Sato M."/>
            <person name="Honoki R."/>
            <person name="Miyazaki D."/>
            <person name="Mochizuki H."/>
            <person name="Umetsu J."/>
            <person name="Higashi K."/>
            <person name="Shibata D."/>
            <person name="Kamiya Y."/>
            <person name="Sato N."/>
            <person name="Nakamura Y."/>
            <person name="Tabata S."/>
            <person name="Ida S."/>
            <person name="Kurokawa K."/>
            <person name="Ohta H."/>
        </authorList>
    </citation>
    <scope>NUCLEOTIDE SEQUENCE [LARGE SCALE GENOMIC DNA]</scope>
    <source>
        <strain evidence="3 4">NIES-2285</strain>
    </source>
</reference>
<dbReference type="Proteomes" id="UP000054558">
    <property type="component" value="Unassembled WGS sequence"/>
</dbReference>
<keyword evidence="4" id="KW-1185">Reference proteome</keyword>
<dbReference type="PANTHER" id="PTHR11573">
    <property type="entry name" value="RIBONUCLEOSIDE-DIPHOSPHATE REDUCTASE LARGE CHAIN"/>
    <property type="match status" value="1"/>
</dbReference>
<organism evidence="3 4">
    <name type="scientific">Klebsormidium nitens</name>
    <name type="common">Green alga</name>
    <name type="synonym">Ulothrix nitens</name>
    <dbReference type="NCBI Taxonomy" id="105231"/>
    <lineage>
        <taxon>Eukaryota</taxon>
        <taxon>Viridiplantae</taxon>
        <taxon>Streptophyta</taxon>
        <taxon>Klebsormidiophyceae</taxon>
        <taxon>Klebsormidiales</taxon>
        <taxon>Klebsormidiaceae</taxon>
        <taxon>Klebsormidium</taxon>
    </lineage>
</organism>
<dbReference type="SUPFAM" id="SSF51998">
    <property type="entry name" value="PFL-like glycyl radical enzymes"/>
    <property type="match status" value="1"/>
</dbReference>
<dbReference type="InterPro" id="IPR000788">
    <property type="entry name" value="RNR_lg_C"/>
</dbReference>
<evidence type="ECO:0000256" key="1">
    <source>
        <dbReference type="ARBA" id="ARBA00010406"/>
    </source>
</evidence>
<dbReference type="OMA" id="PRSGRWY"/>
<name>A0A1Y1ILM7_KLENI</name>
<dbReference type="AlphaFoldDB" id="A0A1Y1ILM7"/>
<evidence type="ECO:0000313" key="4">
    <source>
        <dbReference type="Proteomes" id="UP000054558"/>
    </source>
</evidence>
<dbReference type="OrthoDB" id="3000483at2759"/>
<comment type="similarity">
    <text evidence="1">Belongs to the ribonucleoside diphosphate reductase large chain family.</text>
</comment>
<proteinExistence type="inferred from homology"/>
<dbReference type="InterPro" id="IPR039718">
    <property type="entry name" value="Rrm1"/>
</dbReference>
<feature type="non-terminal residue" evidence="3">
    <location>
        <position position="142"/>
    </location>
</feature>